<evidence type="ECO:0000313" key="14">
    <source>
        <dbReference type="Proteomes" id="UP001249851"/>
    </source>
</evidence>
<dbReference type="PRINTS" id="PR01157">
    <property type="entry name" value="P2YPURNOCPTR"/>
</dbReference>
<dbReference type="PROSITE" id="PS00237">
    <property type="entry name" value="G_PROTEIN_RECEP_F1_1"/>
    <property type="match status" value="1"/>
</dbReference>
<accession>A0AAD9US09</accession>
<proteinExistence type="inferred from homology"/>
<feature type="transmembrane region" description="Helical" evidence="11">
    <location>
        <begin position="147"/>
        <end position="169"/>
    </location>
</feature>
<keyword evidence="9 10" id="KW-0807">Transducer</keyword>
<dbReference type="PANTHER" id="PTHR24248">
    <property type="entry name" value="ADRENERGIC RECEPTOR-RELATED G-PROTEIN COUPLED RECEPTOR"/>
    <property type="match status" value="1"/>
</dbReference>
<protein>
    <submittedName>
        <fullName evidence="13">Alpha-1A adrenergic receptor</fullName>
    </submittedName>
</protein>
<evidence type="ECO:0000256" key="2">
    <source>
        <dbReference type="ARBA" id="ARBA00022475"/>
    </source>
</evidence>
<dbReference type="GO" id="GO:0005886">
    <property type="term" value="C:plasma membrane"/>
    <property type="evidence" value="ECO:0007669"/>
    <property type="project" value="UniProtKB-SubCell"/>
</dbReference>
<feature type="transmembrane region" description="Helical" evidence="11">
    <location>
        <begin position="285"/>
        <end position="304"/>
    </location>
</feature>
<dbReference type="SMART" id="SM01381">
    <property type="entry name" value="7TM_GPCR_Srsx"/>
    <property type="match status" value="1"/>
</dbReference>
<dbReference type="InterPro" id="IPR017452">
    <property type="entry name" value="GPCR_Rhodpsn_7TM"/>
</dbReference>
<evidence type="ECO:0000313" key="13">
    <source>
        <dbReference type="EMBL" id="KAK2547743.1"/>
    </source>
</evidence>
<dbReference type="PANTHER" id="PTHR24248:SF199">
    <property type="entry name" value="IP13425P-RELATED"/>
    <property type="match status" value="1"/>
</dbReference>
<keyword evidence="3 10" id="KW-0812">Transmembrane</keyword>
<comment type="subcellular location">
    <subcellularLocation>
        <location evidence="1">Cell membrane</location>
        <topology evidence="1">Multi-pass membrane protein</topology>
    </subcellularLocation>
</comment>
<feature type="transmembrane region" description="Helical" evidence="11">
    <location>
        <begin position="181"/>
        <end position="203"/>
    </location>
</feature>
<evidence type="ECO:0000256" key="6">
    <source>
        <dbReference type="ARBA" id="ARBA00023136"/>
    </source>
</evidence>
<evidence type="ECO:0000256" key="9">
    <source>
        <dbReference type="ARBA" id="ARBA00023224"/>
    </source>
</evidence>
<dbReference type="SUPFAM" id="SSF81321">
    <property type="entry name" value="Family A G protein-coupled receptor-like"/>
    <property type="match status" value="1"/>
</dbReference>
<reference evidence="13" key="2">
    <citation type="journal article" date="2023" name="Science">
        <title>Genomic signatures of disease resistance in endangered staghorn corals.</title>
        <authorList>
            <person name="Vollmer S.V."/>
            <person name="Selwyn J.D."/>
            <person name="Despard B.A."/>
            <person name="Roesel C.L."/>
        </authorList>
    </citation>
    <scope>NUCLEOTIDE SEQUENCE</scope>
    <source>
        <strain evidence="13">K2</strain>
    </source>
</reference>
<dbReference type="GO" id="GO:0004993">
    <property type="term" value="F:G protein-coupled serotonin receptor activity"/>
    <property type="evidence" value="ECO:0007669"/>
    <property type="project" value="UniProtKB-ARBA"/>
</dbReference>
<dbReference type="GO" id="GO:0043410">
    <property type="term" value="P:positive regulation of MAPK cascade"/>
    <property type="evidence" value="ECO:0007669"/>
    <property type="project" value="TreeGrafter"/>
</dbReference>
<evidence type="ECO:0000256" key="7">
    <source>
        <dbReference type="ARBA" id="ARBA00023157"/>
    </source>
</evidence>
<keyword evidence="6 11" id="KW-0472">Membrane</keyword>
<dbReference type="GO" id="GO:0071880">
    <property type="term" value="P:adenylate cyclase-activating adrenergic receptor signaling pathway"/>
    <property type="evidence" value="ECO:0007669"/>
    <property type="project" value="TreeGrafter"/>
</dbReference>
<keyword evidence="4 11" id="KW-1133">Transmembrane helix</keyword>
<feature type="transmembrane region" description="Helical" evidence="11">
    <location>
        <begin position="244"/>
        <end position="265"/>
    </location>
</feature>
<comment type="caution">
    <text evidence="13">The sequence shown here is derived from an EMBL/GenBank/DDBJ whole genome shotgun (WGS) entry which is preliminary data.</text>
</comment>
<organism evidence="13 14">
    <name type="scientific">Acropora cervicornis</name>
    <name type="common">Staghorn coral</name>
    <dbReference type="NCBI Taxonomy" id="6130"/>
    <lineage>
        <taxon>Eukaryota</taxon>
        <taxon>Metazoa</taxon>
        <taxon>Cnidaria</taxon>
        <taxon>Anthozoa</taxon>
        <taxon>Hexacorallia</taxon>
        <taxon>Scleractinia</taxon>
        <taxon>Astrocoeniina</taxon>
        <taxon>Acroporidae</taxon>
        <taxon>Acropora</taxon>
    </lineage>
</organism>
<dbReference type="Proteomes" id="UP001249851">
    <property type="component" value="Unassembled WGS sequence"/>
</dbReference>
<dbReference type="CDD" id="cd14967">
    <property type="entry name" value="7tmA_amine_R-like"/>
    <property type="match status" value="1"/>
</dbReference>
<evidence type="ECO:0000256" key="3">
    <source>
        <dbReference type="ARBA" id="ARBA00022692"/>
    </source>
</evidence>
<feature type="domain" description="G-protein coupled receptors family 1 profile" evidence="12">
    <location>
        <begin position="44"/>
        <end position="301"/>
    </location>
</feature>
<dbReference type="PRINTS" id="PR00237">
    <property type="entry name" value="GPCRRHODOPSN"/>
</dbReference>
<keyword evidence="7" id="KW-1015">Disulfide bond</keyword>
<dbReference type="AlphaFoldDB" id="A0AAD9US09"/>
<keyword evidence="2" id="KW-1003">Cell membrane</keyword>
<comment type="similarity">
    <text evidence="10">Belongs to the G-protein coupled receptor 1 family.</text>
</comment>
<sequence>MNNTTQHSYNKDFDSFFCQETHGLGLTIAGLLLMIFVVVSCLFGNTLVCVASVKFSNLFSCSEMFILSLALSDIMVAVMVLPFDILYWITFPRWTLGGVLCNLWNSLFFLSLTASVLNLTAISIDRFLAVVYPLRYQALMTPKLNKFMIACVWIYSVGIGILIFCLLKPPKNERYSFDLNPYFYGFVLTGNVIVPFFIMIVLYSKIYVIAKQHARRLGVASSSIPNTETSATSYRKKLARELKIAKTLGIVVLCFVICWLPFQIINVIAMVNGPMTCAMEIADTMACWLAYLHSSLNPLLYAFASCEFRRAFKRLLCIKREEVTGYENGWSRGAK</sequence>
<evidence type="ECO:0000256" key="11">
    <source>
        <dbReference type="SAM" id="Phobius"/>
    </source>
</evidence>
<keyword evidence="8 10" id="KW-0675">Receptor</keyword>
<keyword evidence="5 10" id="KW-0297">G-protein coupled receptor</keyword>
<dbReference type="PROSITE" id="PS50262">
    <property type="entry name" value="G_PROTEIN_RECEP_F1_2"/>
    <property type="match status" value="1"/>
</dbReference>
<dbReference type="Gene3D" id="1.20.1070.10">
    <property type="entry name" value="Rhodopsin 7-helix transmembrane proteins"/>
    <property type="match status" value="1"/>
</dbReference>
<evidence type="ECO:0000256" key="4">
    <source>
        <dbReference type="ARBA" id="ARBA00022989"/>
    </source>
</evidence>
<evidence type="ECO:0000256" key="8">
    <source>
        <dbReference type="ARBA" id="ARBA00023170"/>
    </source>
</evidence>
<dbReference type="EMBL" id="JARQWQ010000169">
    <property type="protein sequence ID" value="KAK2547743.1"/>
    <property type="molecule type" value="Genomic_DNA"/>
</dbReference>
<name>A0AAD9US09_ACRCE</name>
<feature type="transmembrane region" description="Helical" evidence="11">
    <location>
        <begin position="24"/>
        <end position="53"/>
    </location>
</feature>
<dbReference type="Pfam" id="PF00001">
    <property type="entry name" value="7tm_1"/>
    <property type="match status" value="1"/>
</dbReference>
<dbReference type="InterPro" id="IPR000276">
    <property type="entry name" value="GPCR_Rhodpsn"/>
</dbReference>
<gene>
    <name evidence="13" type="ORF">P5673_032211</name>
</gene>
<evidence type="ECO:0000256" key="10">
    <source>
        <dbReference type="RuleBase" id="RU000688"/>
    </source>
</evidence>
<reference evidence="13" key="1">
    <citation type="journal article" date="2023" name="G3 (Bethesda)">
        <title>Whole genome assembly and annotation of the endangered Caribbean coral Acropora cervicornis.</title>
        <authorList>
            <person name="Selwyn J.D."/>
            <person name="Vollmer S.V."/>
        </authorList>
    </citation>
    <scope>NUCLEOTIDE SEQUENCE</scope>
    <source>
        <strain evidence="13">K2</strain>
    </source>
</reference>
<evidence type="ECO:0000259" key="12">
    <source>
        <dbReference type="PROSITE" id="PS50262"/>
    </source>
</evidence>
<feature type="transmembrane region" description="Helical" evidence="11">
    <location>
        <begin position="65"/>
        <end position="89"/>
    </location>
</feature>
<keyword evidence="14" id="KW-1185">Reference proteome</keyword>
<feature type="transmembrane region" description="Helical" evidence="11">
    <location>
        <begin position="109"/>
        <end position="135"/>
    </location>
</feature>
<evidence type="ECO:0000256" key="1">
    <source>
        <dbReference type="ARBA" id="ARBA00004651"/>
    </source>
</evidence>
<evidence type="ECO:0000256" key="5">
    <source>
        <dbReference type="ARBA" id="ARBA00023040"/>
    </source>
</evidence>